<dbReference type="InterPro" id="IPR014152">
    <property type="entry name" value="AddA"/>
</dbReference>
<evidence type="ECO:0000256" key="4">
    <source>
        <dbReference type="ARBA" id="ARBA00022801"/>
    </source>
</evidence>
<dbReference type="PROSITE" id="PS51217">
    <property type="entry name" value="UVRD_HELICASE_CTER"/>
    <property type="match status" value="1"/>
</dbReference>
<dbReference type="GO" id="GO:0008408">
    <property type="term" value="F:3'-5' exonuclease activity"/>
    <property type="evidence" value="ECO:0007669"/>
    <property type="project" value="UniProtKB-UniRule"/>
</dbReference>
<dbReference type="Gene3D" id="3.40.50.300">
    <property type="entry name" value="P-loop containing nucleotide triphosphate hydrolases"/>
    <property type="match status" value="4"/>
</dbReference>
<keyword evidence="5 13" id="KW-0347">Helicase</keyword>
<keyword evidence="7 13" id="KW-0067">ATP-binding</keyword>
<dbReference type="InterPro" id="IPR014017">
    <property type="entry name" value="DNA_helicase_UvrD-like_C"/>
</dbReference>
<reference evidence="18 19" key="1">
    <citation type="journal article" date="2018" name="Int. J. Syst. Evol. Microbiol.">
        <title>Methylomusa anaerophila gen. nov., sp. nov., an anaerobic methanol-utilizing bacterium isolated from a microbial fuel cell.</title>
        <authorList>
            <person name="Amano N."/>
            <person name="Yamamuro A."/>
            <person name="Miyahara M."/>
            <person name="Kouzuma A."/>
            <person name="Abe T."/>
            <person name="Watanabe K."/>
        </authorList>
    </citation>
    <scope>NUCLEOTIDE SEQUENCE [LARGE SCALE GENOMIC DNA]</scope>
    <source>
        <strain evidence="18 19">MMFC1</strain>
    </source>
</reference>
<evidence type="ECO:0000313" key="18">
    <source>
        <dbReference type="EMBL" id="BBB90469.1"/>
    </source>
</evidence>
<evidence type="ECO:0000256" key="9">
    <source>
        <dbReference type="ARBA" id="ARBA00023204"/>
    </source>
</evidence>
<dbReference type="Pfam" id="PF00580">
    <property type="entry name" value="UvrD-helicase"/>
    <property type="match status" value="1"/>
</dbReference>
<proteinExistence type="inferred from homology"/>
<dbReference type="HAMAP" id="MF_01451">
    <property type="entry name" value="AddA"/>
    <property type="match status" value="1"/>
</dbReference>
<evidence type="ECO:0000256" key="1">
    <source>
        <dbReference type="ARBA" id="ARBA00022722"/>
    </source>
</evidence>
<evidence type="ECO:0000256" key="7">
    <source>
        <dbReference type="ARBA" id="ARBA00022840"/>
    </source>
</evidence>
<evidence type="ECO:0000256" key="3">
    <source>
        <dbReference type="ARBA" id="ARBA00022763"/>
    </source>
</evidence>
<dbReference type="PANTHER" id="PTHR11070:SF48">
    <property type="entry name" value="ATP-DEPENDENT HELICASE_NUCLEASE SUBUNIT A"/>
    <property type="match status" value="1"/>
</dbReference>
<dbReference type="InterPro" id="IPR000212">
    <property type="entry name" value="DNA_helicase_UvrD/REP"/>
</dbReference>
<dbReference type="InterPro" id="IPR038726">
    <property type="entry name" value="PDDEXK_AddAB-type"/>
</dbReference>
<feature type="domain" description="UvrD-like helicase C-terminal" evidence="17">
    <location>
        <begin position="526"/>
        <end position="826"/>
    </location>
</feature>
<dbReference type="AlphaFoldDB" id="A0A348AHC1"/>
<accession>A0A348AHC1</accession>
<dbReference type="Proteomes" id="UP000276437">
    <property type="component" value="Chromosome"/>
</dbReference>
<comment type="catalytic activity">
    <reaction evidence="12 13">
        <text>ATP + H2O = ADP + phosphate + H(+)</text>
        <dbReference type="Rhea" id="RHEA:13065"/>
        <dbReference type="ChEBI" id="CHEBI:15377"/>
        <dbReference type="ChEBI" id="CHEBI:15378"/>
        <dbReference type="ChEBI" id="CHEBI:30616"/>
        <dbReference type="ChEBI" id="CHEBI:43474"/>
        <dbReference type="ChEBI" id="CHEBI:456216"/>
        <dbReference type="EC" id="5.6.2.4"/>
    </reaction>
</comment>
<dbReference type="InterPro" id="IPR014016">
    <property type="entry name" value="UvrD-like_ATP-bd"/>
</dbReference>
<evidence type="ECO:0000256" key="10">
    <source>
        <dbReference type="ARBA" id="ARBA00023235"/>
    </source>
</evidence>
<dbReference type="SUPFAM" id="SSF52980">
    <property type="entry name" value="Restriction endonuclease-like"/>
    <property type="match status" value="1"/>
</dbReference>
<dbReference type="Pfam" id="PF12705">
    <property type="entry name" value="PDDEXK_1"/>
    <property type="match status" value="1"/>
</dbReference>
<evidence type="ECO:0000256" key="12">
    <source>
        <dbReference type="ARBA" id="ARBA00048988"/>
    </source>
</evidence>
<keyword evidence="10 13" id="KW-0413">Isomerase</keyword>
<keyword evidence="9 13" id="KW-0234">DNA repair</keyword>
<comment type="cofactor">
    <cofactor evidence="13">
        <name>Mg(2+)</name>
        <dbReference type="ChEBI" id="CHEBI:18420"/>
    </cofactor>
</comment>
<dbReference type="SUPFAM" id="SSF52540">
    <property type="entry name" value="P-loop containing nucleoside triphosphate hydrolases"/>
    <property type="match status" value="1"/>
</dbReference>
<keyword evidence="3 13" id="KW-0227">DNA damage</keyword>
<dbReference type="CDD" id="cd17932">
    <property type="entry name" value="DEXQc_UvrD"/>
    <property type="match status" value="1"/>
</dbReference>
<keyword evidence="8 13" id="KW-0238">DNA-binding</keyword>
<evidence type="ECO:0000256" key="8">
    <source>
        <dbReference type="ARBA" id="ARBA00023125"/>
    </source>
</evidence>
<comment type="function">
    <text evidence="13">The heterodimer acts as both an ATP-dependent DNA helicase and an ATP-dependent, dual-direction single-stranded exonuclease. Recognizes the chi site generating a DNA molecule suitable for the initiation of homologous recombination. The AddA nuclease domain is required for chi fragment generation; this subunit has the helicase and 3' -&gt; 5' nuclease activities.</text>
</comment>
<dbReference type="InterPro" id="IPR011335">
    <property type="entry name" value="Restrct_endonuc-II-like"/>
</dbReference>
<keyword evidence="4 13" id="KW-0378">Hydrolase</keyword>
<dbReference type="InterPro" id="IPR027417">
    <property type="entry name" value="P-loop_NTPase"/>
</dbReference>
<evidence type="ECO:0000259" key="17">
    <source>
        <dbReference type="PROSITE" id="PS51217"/>
    </source>
</evidence>
<evidence type="ECO:0000313" key="19">
    <source>
        <dbReference type="Proteomes" id="UP000276437"/>
    </source>
</evidence>
<dbReference type="EC" id="5.6.2.4" evidence="13"/>
<dbReference type="GO" id="GO:0005524">
    <property type="term" value="F:ATP binding"/>
    <property type="evidence" value="ECO:0007669"/>
    <property type="project" value="UniProtKB-UniRule"/>
</dbReference>
<feature type="domain" description="UvrD-like helicase ATP-binding" evidence="16">
    <location>
        <begin position="2"/>
        <end position="478"/>
    </location>
</feature>
<dbReference type="InterPro" id="IPR011604">
    <property type="entry name" value="PDDEXK-like_dom_sf"/>
</dbReference>
<dbReference type="GO" id="GO:0000724">
    <property type="term" value="P:double-strand break repair via homologous recombination"/>
    <property type="evidence" value="ECO:0007669"/>
    <property type="project" value="UniProtKB-UniRule"/>
</dbReference>
<protein>
    <recommendedName>
        <fullName evidence="13">ATP-dependent helicase/nuclease subunit A</fullName>
        <ecNumber evidence="13">3.1.-.-</ecNumber>
        <ecNumber evidence="13">5.6.2.4</ecNumber>
    </recommendedName>
    <alternativeName>
        <fullName evidence="13">ATP-dependent helicase/nuclease AddA</fullName>
    </alternativeName>
    <alternativeName>
        <fullName evidence="13">DNA 3'-5' helicase AddA</fullName>
    </alternativeName>
</protein>
<dbReference type="GO" id="GO:0005829">
    <property type="term" value="C:cytosol"/>
    <property type="evidence" value="ECO:0007669"/>
    <property type="project" value="TreeGrafter"/>
</dbReference>
<feature type="compositionally biased region" description="Acidic residues" evidence="15">
    <location>
        <begin position="542"/>
        <end position="557"/>
    </location>
</feature>
<evidence type="ECO:0000256" key="13">
    <source>
        <dbReference type="HAMAP-Rule" id="MF_01451"/>
    </source>
</evidence>
<keyword evidence="2 13" id="KW-0547">Nucleotide-binding</keyword>
<dbReference type="EMBL" id="AP018449">
    <property type="protein sequence ID" value="BBB90469.1"/>
    <property type="molecule type" value="Genomic_DNA"/>
</dbReference>
<evidence type="ECO:0000256" key="5">
    <source>
        <dbReference type="ARBA" id="ARBA00022806"/>
    </source>
</evidence>
<dbReference type="PROSITE" id="PS51198">
    <property type="entry name" value="UVRD_HELICASE_ATP_BIND"/>
    <property type="match status" value="1"/>
</dbReference>
<comment type="subunit">
    <text evidence="13">Heterodimer of AddA and AddB/RexB.</text>
</comment>
<dbReference type="Gene3D" id="3.90.320.10">
    <property type="match status" value="1"/>
</dbReference>
<organism evidence="18 19">
    <name type="scientific">Methylomusa anaerophila</name>
    <dbReference type="NCBI Taxonomy" id="1930071"/>
    <lineage>
        <taxon>Bacteria</taxon>
        <taxon>Bacillati</taxon>
        <taxon>Bacillota</taxon>
        <taxon>Negativicutes</taxon>
        <taxon>Selenomonadales</taxon>
        <taxon>Sporomusaceae</taxon>
        <taxon>Methylomusa</taxon>
    </lineage>
</organism>
<dbReference type="EC" id="3.1.-.-" evidence="13"/>
<evidence type="ECO:0000256" key="2">
    <source>
        <dbReference type="ARBA" id="ARBA00022741"/>
    </source>
</evidence>
<dbReference type="RefSeq" id="WP_232035689.1">
    <property type="nucleotide sequence ID" value="NZ_AP018449.1"/>
</dbReference>
<comment type="catalytic activity">
    <reaction evidence="11 13">
        <text>Couples ATP hydrolysis with the unwinding of duplex DNA by translocating in the 3'-5' direction.</text>
        <dbReference type="EC" id="5.6.2.4"/>
    </reaction>
</comment>
<feature type="compositionally biased region" description="Low complexity" evidence="15">
    <location>
        <begin position="558"/>
        <end position="570"/>
    </location>
</feature>
<comment type="similarity">
    <text evidence="13">Belongs to the helicase family. AddA subfamily.</text>
</comment>
<evidence type="ECO:0000256" key="15">
    <source>
        <dbReference type="SAM" id="MobiDB-lite"/>
    </source>
</evidence>
<evidence type="ECO:0000256" key="11">
    <source>
        <dbReference type="ARBA" id="ARBA00034617"/>
    </source>
</evidence>
<evidence type="ECO:0000256" key="14">
    <source>
        <dbReference type="PROSITE-ProRule" id="PRU00560"/>
    </source>
</evidence>
<keyword evidence="6 13" id="KW-0269">Exonuclease</keyword>
<keyword evidence="1 13" id="KW-0540">Nuclease</keyword>
<dbReference type="GO" id="GO:0016887">
    <property type="term" value="F:ATP hydrolysis activity"/>
    <property type="evidence" value="ECO:0007669"/>
    <property type="project" value="RHEA"/>
</dbReference>
<name>A0A348AHC1_9FIRM</name>
<gene>
    <name evidence="13 18" type="primary">addA</name>
    <name evidence="18" type="ORF">MAMMFC1_01120</name>
</gene>
<keyword evidence="19" id="KW-1185">Reference proteome</keyword>
<evidence type="ECO:0000256" key="6">
    <source>
        <dbReference type="ARBA" id="ARBA00022839"/>
    </source>
</evidence>
<dbReference type="GO" id="GO:0003690">
    <property type="term" value="F:double-stranded DNA binding"/>
    <property type="evidence" value="ECO:0007669"/>
    <property type="project" value="UniProtKB-UniRule"/>
</dbReference>
<feature type="region of interest" description="Disordered" evidence="15">
    <location>
        <begin position="538"/>
        <end position="573"/>
    </location>
</feature>
<evidence type="ECO:0000259" key="16">
    <source>
        <dbReference type="PROSITE" id="PS51198"/>
    </source>
</evidence>
<dbReference type="GO" id="GO:0043138">
    <property type="term" value="F:3'-5' DNA helicase activity"/>
    <property type="evidence" value="ECO:0007669"/>
    <property type="project" value="UniProtKB-UniRule"/>
</dbReference>
<dbReference type="NCBIfam" id="TIGR02785">
    <property type="entry name" value="addA_Gpos"/>
    <property type="match status" value="1"/>
</dbReference>
<sequence>MMQCSPQQLAAIEARRQNLLVAAAAGSGKTWVLVERIIRRVIDPAEMLSVDRLLVVTFTNAAAAEMRTRIAEALLNVLDNMDLAAKDRRRHVERQLALLNSASISTLHSFCQSIVRQYFYHINVDPNFRVASETETDLIKTDVLEALLEEGYTEAEADFMLLVDQYGDEDGDSSLSGLVLKLYDFSRSHPWPEDWLDGLAKAFALPAGTDFDATVWSALVRDKIILDLELSRQELAGMVAEAALPGNPAAYGTTFAEDIEVLDSLLAAARRSWTDLAAALTDCRFSRIANVGREVAAEVKQEFQDRRNKVKNRVKKMSGDYFQRSPGELVADLQAAAPQVAALVKLVKAFGQGFAAAKQAKGLADFNDLEHLCLAVLRDSSALPGETKPSAVARELQARFSEIMVDEYQDTNRVQEEILQLLSSPAQPNLFMVGDVKQSIYRFRLAEPELFMHKYSTFGRDGLGTNRRIDLSQNFRSRDGVLHAVNFLFSQLMTRQTAELDYGEAEQLNPGGMFPATDLPTLAGPVELYLIAAAEASHDDGGDTAEGESDPEEDEENSAAGESFAAGSEADNGEELSTFEQEALLIANKINGLMDAGYTVYDKETKSYRPLTYRDMVILLRSVQGKAQVLLDALRREGIPSYAELDAGYFQETEVTVILSLLSVIDNPRQDIPLAAVLRSPLVGLTAAEMGALRLACPAGDLWEALNTGRDGSIAAAKVAGALDQLNKWRSLARRQGVAELVWQIYRDTGYYDYVGGMPGGVLRQANLRALYDRAEQYEATNFRGLFRFLRFIDRLKERGSDLSVARALSENEDVVRVMSIHKSKGLEFPLVFAADLGKNFNLQDTRALVLCHKELGVGPYVTVPEYRFRYPTPARWGIQHKIELETKAEEQRILYVALTRAREKLILVGTVKKPAATLKNWCREVGAAAEKLPAARIIKAKNYLDWIGPAVARHRDGRVLRLQAECQDEPAGPLAAHPSEWTVNIFTGGRLTQPMDCRESMDEILQSVRQLAPVARGSGTAWVEAVLGWEYPWSQAVGKPAKLSVSEIKRRLEIIERSDAEPAPSLVTEKQPLVRPRFTQNVSGMTAVEYGIVLHTLMQHVDLTGDLTAGGIAAQAKTLTAREILLPGQGEELDYKAVAAFFANPLGQRLRASGKVWRELSFSLMLPADRFYPDLAGSKEQVFVQGVIDCLFTEADGVVLLDYKTDRTGDARELVAKYAAQLSMYAVAVERILGLKVKEQYLYAFGMGEAIKLDAWG</sequence>
<feature type="binding site" evidence="14">
    <location>
        <begin position="23"/>
        <end position="30"/>
    </location>
    <ligand>
        <name>ATP</name>
        <dbReference type="ChEBI" id="CHEBI:30616"/>
    </ligand>
</feature>
<dbReference type="KEGG" id="mana:MAMMFC1_01120"/>
<dbReference type="PANTHER" id="PTHR11070">
    <property type="entry name" value="UVRD / RECB / PCRA DNA HELICASE FAMILY MEMBER"/>
    <property type="match status" value="1"/>
</dbReference>
<dbReference type="Pfam" id="PF13361">
    <property type="entry name" value="UvrD_C"/>
    <property type="match status" value="2"/>
</dbReference>
<dbReference type="GO" id="GO:0033202">
    <property type="term" value="C:DNA helicase complex"/>
    <property type="evidence" value="ECO:0007669"/>
    <property type="project" value="TreeGrafter"/>
</dbReference>